<dbReference type="AlphaFoldDB" id="A0A2D2Q0N4"/>
<keyword evidence="1" id="KW-0732">Signal</keyword>
<reference evidence="3" key="2">
    <citation type="journal article" date="2022" name="Front. Microbiol.">
        <title>Comparative Genomic Analysis Revealed Distinct Molecular Components and Organization of CO2-Concentrating Mechanism in Thermophilic Cyanobacteria.</title>
        <authorList>
            <person name="Tang J."/>
            <person name="Zhou H."/>
            <person name="Yao D."/>
            <person name="Riaz S."/>
            <person name="You D."/>
            <person name="Klepacz-Smolka A."/>
            <person name="Daroch M."/>
        </authorList>
    </citation>
    <scope>NUCLEOTIDE SEQUENCE [LARGE SCALE GENOMIC DNA]</scope>
    <source>
        <strain evidence="3">PCC 6715</strain>
    </source>
</reference>
<dbReference type="InterPro" id="IPR021256">
    <property type="entry name" value="DUF2808"/>
</dbReference>
<evidence type="ECO:0000256" key="1">
    <source>
        <dbReference type="SAM" id="SignalP"/>
    </source>
</evidence>
<keyword evidence="3" id="KW-1185">Reference proteome</keyword>
<proteinExistence type="predicted"/>
<feature type="chain" id="PRO_5013911142" description="DUF2808 domain-containing protein" evidence="1">
    <location>
        <begin position="25"/>
        <end position="181"/>
    </location>
</feature>
<dbReference type="EMBL" id="CP018092">
    <property type="protein sequence ID" value="ATS18075.1"/>
    <property type="molecule type" value="Genomic_DNA"/>
</dbReference>
<dbReference type="OrthoDB" id="423147at2"/>
<sequence length="181" mass="20124">MIKCINSFCVGVGLALSAAPWVGAVELPDGRVAFDQPPIFAEANTRYPQVLIPSPIYNFILRVPETAGESLARLEIQQLPALETLYFQPQRTRAFVGTRPRQRTPLAAAVFDPSDQVLRITFDPPIPPGSYLRVEVSPVRNPQWEEVYLFGVTAFPRGGDRAIGQYIGTGRLQFYRGSDFL</sequence>
<feature type="signal peptide" evidence="1">
    <location>
        <begin position="1"/>
        <end position="24"/>
    </location>
</feature>
<reference evidence="2 3" key="1">
    <citation type="submission" date="2016-11" db="EMBL/GenBank/DDBJ databases">
        <title>Complete genome sequence of thermophilic cyanobacteria strain Synechococcus sp. PCC6715.</title>
        <authorList>
            <person name="Tang J."/>
            <person name="Daroch M."/>
            <person name="Liang Y."/>
            <person name="Jiang D."/>
            <person name="Shah M."/>
        </authorList>
    </citation>
    <scope>NUCLEOTIDE SEQUENCE [LARGE SCALE GENOMIC DNA]</scope>
    <source>
        <strain evidence="2 3">PCC 6715</strain>
    </source>
</reference>
<protein>
    <recommendedName>
        <fullName evidence="4">DUF2808 domain-containing protein</fullName>
    </recommendedName>
</protein>
<evidence type="ECO:0000313" key="2">
    <source>
        <dbReference type="EMBL" id="ATS18075.1"/>
    </source>
</evidence>
<dbReference type="Pfam" id="PF10989">
    <property type="entry name" value="DUF2808"/>
    <property type="match status" value="1"/>
</dbReference>
<organism evidence="2 3">
    <name type="scientific">Parathermosynechococcus lividus PCC 6715</name>
    <dbReference type="NCBI Taxonomy" id="1917166"/>
    <lineage>
        <taxon>Bacteria</taxon>
        <taxon>Bacillati</taxon>
        <taxon>Cyanobacteriota</taxon>
        <taxon>Cyanophyceae</taxon>
        <taxon>Acaryochloridales</taxon>
        <taxon>Thermosynechococcaceae</taxon>
        <taxon>Parathermosynechococcus</taxon>
    </lineage>
</organism>
<dbReference type="RefSeq" id="WP_099798428.1">
    <property type="nucleotide sequence ID" value="NZ_CP018092.1"/>
</dbReference>
<gene>
    <name evidence="2" type="ORF">BRW62_04155</name>
</gene>
<evidence type="ECO:0008006" key="4">
    <source>
        <dbReference type="Google" id="ProtNLM"/>
    </source>
</evidence>
<dbReference type="KEGG" id="slw:BRW62_04155"/>
<evidence type="ECO:0000313" key="3">
    <source>
        <dbReference type="Proteomes" id="UP000231057"/>
    </source>
</evidence>
<accession>A0A2D2Q0N4</accession>
<dbReference type="Proteomes" id="UP000231057">
    <property type="component" value="Chromosome"/>
</dbReference>
<name>A0A2D2Q0N4_PARLV</name>